<sequence length="72" mass="7843">MLSMKADDILNTTSVKLRKSSWVSANGTHTGLTVLSYTEKEQLLSSTIEDRNAKKVRLPGTSEAGMEATVDE</sequence>
<accession>A0A2G3AG59</accession>
<evidence type="ECO:0000313" key="2">
    <source>
        <dbReference type="Proteomes" id="UP000222542"/>
    </source>
</evidence>
<evidence type="ECO:0000313" key="1">
    <source>
        <dbReference type="EMBL" id="PHT93214.1"/>
    </source>
</evidence>
<organism evidence="1 2">
    <name type="scientific">Capsicum annuum</name>
    <name type="common">Capsicum pepper</name>
    <dbReference type="NCBI Taxonomy" id="4072"/>
    <lineage>
        <taxon>Eukaryota</taxon>
        <taxon>Viridiplantae</taxon>
        <taxon>Streptophyta</taxon>
        <taxon>Embryophyta</taxon>
        <taxon>Tracheophyta</taxon>
        <taxon>Spermatophyta</taxon>
        <taxon>Magnoliopsida</taxon>
        <taxon>eudicotyledons</taxon>
        <taxon>Gunneridae</taxon>
        <taxon>Pentapetalae</taxon>
        <taxon>asterids</taxon>
        <taxon>lamiids</taxon>
        <taxon>Solanales</taxon>
        <taxon>Solanaceae</taxon>
        <taxon>Solanoideae</taxon>
        <taxon>Capsiceae</taxon>
        <taxon>Capsicum</taxon>
    </lineage>
</organism>
<name>A0A2G3AG59_CAPAN</name>
<protein>
    <submittedName>
        <fullName evidence="1">Uncharacterized protein</fullName>
    </submittedName>
</protein>
<dbReference type="Proteomes" id="UP000222542">
    <property type="component" value="Unassembled WGS sequence"/>
</dbReference>
<gene>
    <name evidence="1" type="ORF">T459_01096</name>
</gene>
<reference evidence="1 2" key="2">
    <citation type="journal article" date="2017" name="Genome Biol.">
        <title>New reference genome sequences of hot pepper reveal the massive evolution of plant disease-resistance genes by retroduplication.</title>
        <authorList>
            <person name="Kim S."/>
            <person name="Park J."/>
            <person name="Yeom S.I."/>
            <person name="Kim Y.M."/>
            <person name="Seo E."/>
            <person name="Kim K.T."/>
            <person name="Kim M.S."/>
            <person name="Lee J.M."/>
            <person name="Cheong K."/>
            <person name="Shin H.S."/>
            <person name="Kim S.B."/>
            <person name="Han K."/>
            <person name="Lee J."/>
            <person name="Park M."/>
            <person name="Lee H.A."/>
            <person name="Lee H.Y."/>
            <person name="Lee Y."/>
            <person name="Oh S."/>
            <person name="Lee J.H."/>
            <person name="Choi E."/>
            <person name="Choi E."/>
            <person name="Lee S.E."/>
            <person name="Jeon J."/>
            <person name="Kim H."/>
            <person name="Choi G."/>
            <person name="Song H."/>
            <person name="Lee J."/>
            <person name="Lee S.C."/>
            <person name="Kwon J.K."/>
            <person name="Lee H.Y."/>
            <person name="Koo N."/>
            <person name="Hong Y."/>
            <person name="Kim R.W."/>
            <person name="Kang W.H."/>
            <person name="Huh J.H."/>
            <person name="Kang B.C."/>
            <person name="Yang T.J."/>
            <person name="Lee Y.H."/>
            <person name="Bennetzen J.L."/>
            <person name="Choi D."/>
        </authorList>
    </citation>
    <scope>NUCLEOTIDE SEQUENCE [LARGE SCALE GENOMIC DNA]</scope>
    <source>
        <strain evidence="2">cv. CM334</strain>
    </source>
</reference>
<dbReference type="EMBL" id="AYRZ02000001">
    <property type="protein sequence ID" value="PHT93214.1"/>
    <property type="molecule type" value="Genomic_DNA"/>
</dbReference>
<dbReference type="AlphaFoldDB" id="A0A2G3AG59"/>
<comment type="caution">
    <text evidence="1">The sequence shown here is derived from an EMBL/GenBank/DDBJ whole genome shotgun (WGS) entry which is preliminary data.</text>
</comment>
<dbReference type="Gramene" id="PHT93214">
    <property type="protein sequence ID" value="PHT93214"/>
    <property type="gene ID" value="T459_01096"/>
</dbReference>
<keyword evidence="2" id="KW-1185">Reference proteome</keyword>
<proteinExistence type="predicted"/>
<reference evidence="1 2" key="1">
    <citation type="journal article" date="2014" name="Nat. Genet.">
        <title>Genome sequence of the hot pepper provides insights into the evolution of pungency in Capsicum species.</title>
        <authorList>
            <person name="Kim S."/>
            <person name="Park M."/>
            <person name="Yeom S.I."/>
            <person name="Kim Y.M."/>
            <person name="Lee J.M."/>
            <person name="Lee H.A."/>
            <person name="Seo E."/>
            <person name="Choi J."/>
            <person name="Cheong K."/>
            <person name="Kim K.T."/>
            <person name="Jung K."/>
            <person name="Lee G.W."/>
            <person name="Oh S.K."/>
            <person name="Bae C."/>
            <person name="Kim S.B."/>
            <person name="Lee H.Y."/>
            <person name="Kim S.Y."/>
            <person name="Kim M.S."/>
            <person name="Kang B.C."/>
            <person name="Jo Y.D."/>
            <person name="Yang H.B."/>
            <person name="Jeong H.J."/>
            <person name="Kang W.H."/>
            <person name="Kwon J.K."/>
            <person name="Shin C."/>
            <person name="Lim J.Y."/>
            <person name="Park J.H."/>
            <person name="Huh J.H."/>
            <person name="Kim J.S."/>
            <person name="Kim B.D."/>
            <person name="Cohen O."/>
            <person name="Paran I."/>
            <person name="Suh M.C."/>
            <person name="Lee S.B."/>
            <person name="Kim Y.K."/>
            <person name="Shin Y."/>
            <person name="Noh S.J."/>
            <person name="Park J."/>
            <person name="Seo Y.S."/>
            <person name="Kwon S.Y."/>
            <person name="Kim H.A."/>
            <person name="Park J.M."/>
            <person name="Kim H.J."/>
            <person name="Choi S.B."/>
            <person name="Bosland P.W."/>
            <person name="Reeves G."/>
            <person name="Jo S.H."/>
            <person name="Lee B.W."/>
            <person name="Cho H.T."/>
            <person name="Choi H.S."/>
            <person name="Lee M.S."/>
            <person name="Yu Y."/>
            <person name="Do Choi Y."/>
            <person name="Park B.S."/>
            <person name="van Deynze A."/>
            <person name="Ashrafi H."/>
            <person name="Hill T."/>
            <person name="Kim W.T."/>
            <person name="Pai H.S."/>
            <person name="Ahn H.K."/>
            <person name="Yeam I."/>
            <person name="Giovannoni J.J."/>
            <person name="Rose J.K."/>
            <person name="Sorensen I."/>
            <person name="Lee S.J."/>
            <person name="Kim R.W."/>
            <person name="Choi I.Y."/>
            <person name="Choi B.S."/>
            <person name="Lim J.S."/>
            <person name="Lee Y.H."/>
            <person name="Choi D."/>
        </authorList>
    </citation>
    <scope>NUCLEOTIDE SEQUENCE [LARGE SCALE GENOMIC DNA]</scope>
    <source>
        <strain evidence="2">cv. CM334</strain>
    </source>
</reference>